<proteinExistence type="predicted"/>
<accession>A0ACB8UJ95</accession>
<protein>
    <submittedName>
        <fullName evidence="1">Uncharacterized protein</fullName>
    </submittedName>
</protein>
<dbReference type="EMBL" id="MU274900">
    <property type="protein sequence ID" value="KAI0094149.1"/>
    <property type="molecule type" value="Genomic_DNA"/>
</dbReference>
<name>A0ACB8UJ95_9APHY</name>
<gene>
    <name evidence="1" type="ORF">BDY19DRAFT_911340</name>
</gene>
<evidence type="ECO:0000313" key="2">
    <source>
        <dbReference type="Proteomes" id="UP001055072"/>
    </source>
</evidence>
<reference evidence="1" key="1">
    <citation type="journal article" date="2021" name="Environ. Microbiol.">
        <title>Gene family expansions and transcriptome signatures uncover fungal adaptations to wood decay.</title>
        <authorList>
            <person name="Hage H."/>
            <person name="Miyauchi S."/>
            <person name="Viragh M."/>
            <person name="Drula E."/>
            <person name="Min B."/>
            <person name="Chaduli D."/>
            <person name="Navarro D."/>
            <person name="Favel A."/>
            <person name="Norest M."/>
            <person name="Lesage-Meessen L."/>
            <person name="Balint B."/>
            <person name="Merenyi Z."/>
            <person name="de Eugenio L."/>
            <person name="Morin E."/>
            <person name="Martinez A.T."/>
            <person name="Baldrian P."/>
            <person name="Stursova M."/>
            <person name="Martinez M.J."/>
            <person name="Novotny C."/>
            <person name="Magnuson J.K."/>
            <person name="Spatafora J.W."/>
            <person name="Maurice S."/>
            <person name="Pangilinan J."/>
            <person name="Andreopoulos W."/>
            <person name="LaButti K."/>
            <person name="Hundley H."/>
            <person name="Na H."/>
            <person name="Kuo A."/>
            <person name="Barry K."/>
            <person name="Lipzen A."/>
            <person name="Henrissat B."/>
            <person name="Riley R."/>
            <person name="Ahrendt S."/>
            <person name="Nagy L.G."/>
            <person name="Grigoriev I.V."/>
            <person name="Martin F."/>
            <person name="Rosso M.N."/>
        </authorList>
    </citation>
    <scope>NUCLEOTIDE SEQUENCE</scope>
    <source>
        <strain evidence="1">CBS 384.51</strain>
    </source>
</reference>
<keyword evidence="2" id="KW-1185">Reference proteome</keyword>
<comment type="caution">
    <text evidence="1">The sequence shown here is derived from an EMBL/GenBank/DDBJ whole genome shotgun (WGS) entry which is preliminary data.</text>
</comment>
<organism evidence="1 2">
    <name type="scientific">Irpex rosettiformis</name>
    <dbReference type="NCBI Taxonomy" id="378272"/>
    <lineage>
        <taxon>Eukaryota</taxon>
        <taxon>Fungi</taxon>
        <taxon>Dikarya</taxon>
        <taxon>Basidiomycota</taxon>
        <taxon>Agaricomycotina</taxon>
        <taxon>Agaricomycetes</taxon>
        <taxon>Polyporales</taxon>
        <taxon>Irpicaceae</taxon>
        <taxon>Irpex</taxon>
    </lineage>
</organism>
<evidence type="ECO:0000313" key="1">
    <source>
        <dbReference type="EMBL" id="KAI0094149.1"/>
    </source>
</evidence>
<sequence length="55" mass="6500">MSYLTKSTLHWASSLLAVITNLPHTRNNALVWHPEDETDDVFRQCQRINLEYQKD</sequence>
<dbReference type="Proteomes" id="UP001055072">
    <property type="component" value="Unassembled WGS sequence"/>
</dbReference>